<evidence type="ECO:0000256" key="1">
    <source>
        <dbReference type="ARBA" id="ARBA00022614"/>
    </source>
</evidence>
<dbReference type="FunFam" id="3.80.10.10:FF:000328">
    <property type="entry name" value="187-kDa microtubule-associated protein AIR9"/>
    <property type="match status" value="1"/>
</dbReference>
<feature type="domain" description="AIR9-like A9" evidence="4">
    <location>
        <begin position="568"/>
        <end position="653"/>
    </location>
</feature>
<accession>A0A9Q0WYK1</accession>
<proteinExistence type="predicted"/>
<keyword evidence="1" id="KW-0433">Leucine-rich repeat</keyword>
<evidence type="ECO:0000259" key="4">
    <source>
        <dbReference type="Pfam" id="PF23197"/>
    </source>
</evidence>
<evidence type="ECO:0000313" key="6">
    <source>
        <dbReference type="Proteomes" id="UP001151752"/>
    </source>
</evidence>
<feature type="domain" description="AIR9-like A9" evidence="4">
    <location>
        <begin position="470"/>
        <end position="553"/>
    </location>
</feature>
<feature type="compositionally biased region" description="Basic and acidic residues" evidence="3">
    <location>
        <begin position="118"/>
        <end position="129"/>
    </location>
</feature>
<reference evidence="5" key="1">
    <citation type="submission" date="2022-11" db="EMBL/GenBank/DDBJ databases">
        <authorList>
            <person name="Hyden B.L."/>
            <person name="Feng K."/>
            <person name="Yates T."/>
            <person name="Jawdy S."/>
            <person name="Smart L.B."/>
            <person name="Muchero W."/>
        </authorList>
    </citation>
    <scope>NUCLEOTIDE SEQUENCE</scope>
    <source>
        <tissue evidence="5">Shoot tip</tissue>
    </source>
</reference>
<dbReference type="Gene3D" id="2.60.40.2700">
    <property type="match status" value="1"/>
</dbReference>
<feature type="compositionally biased region" description="Polar residues" evidence="3">
    <location>
        <begin position="38"/>
        <end position="49"/>
    </location>
</feature>
<feature type="compositionally biased region" description="Polar residues" evidence="3">
    <location>
        <begin position="21"/>
        <end position="30"/>
    </location>
</feature>
<feature type="compositionally biased region" description="Basic and acidic residues" evidence="3">
    <location>
        <begin position="8"/>
        <end position="20"/>
    </location>
</feature>
<feature type="compositionally biased region" description="Low complexity" evidence="3">
    <location>
        <begin position="94"/>
        <end position="106"/>
    </location>
</feature>
<dbReference type="PANTHER" id="PTHR31149:SF11">
    <property type="entry name" value="187-KDA MICROTUBULE-ASSOCIATED PROTEIN AIR9"/>
    <property type="match status" value="1"/>
</dbReference>
<feature type="compositionally biased region" description="Polar residues" evidence="3">
    <location>
        <begin position="58"/>
        <end position="89"/>
    </location>
</feature>
<dbReference type="InterPro" id="IPR001611">
    <property type="entry name" value="Leu-rich_rpt"/>
</dbReference>
<dbReference type="GO" id="GO:0009506">
    <property type="term" value="C:plasmodesma"/>
    <property type="evidence" value="ECO:0007669"/>
    <property type="project" value="TreeGrafter"/>
</dbReference>
<evidence type="ECO:0000313" key="5">
    <source>
        <dbReference type="EMBL" id="KAJ6775937.1"/>
    </source>
</evidence>
<feature type="non-terminal residue" evidence="5">
    <location>
        <position position="872"/>
    </location>
</feature>
<comment type="caution">
    <text evidence="5">The sequence shown here is derived from an EMBL/GenBank/DDBJ whole genome shotgun (WGS) entry which is preliminary data.</text>
</comment>
<feature type="domain" description="AIR9-like A9" evidence="4">
    <location>
        <begin position="664"/>
        <end position="750"/>
    </location>
</feature>
<dbReference type="PANTHER" id="PTHR31149">
    <property type="entry name" value="EXPRESSED PROTEIN"/>
    <property type="match status" value="1"/>
</dbReference>
<dbReference type="Pfam" id="PF12799">
    <property type="entry name" value="LRR_4"/>
    <property type="match status" value="1"/>
</dbReference>
<dbReference type="Pfam" id="PF23197">
    <property type="entry name" value="IG_AIR9"/>
    <property type="match status" value="4"/>
</dbReference>
<dbReference type="EMBL" id="JAPFFM010000001">
    <property type="protein sequence ID" value="KAJ6775937.1"/>
    <property type="molecule type" value="Genomic_DNA"/>
</dbReference>
<dbReference type="Gene3D" id="3.80.10.10">
    <property type="entry name" value="Ribonuclease Inhibitor"/>
    <property type="match status" value="2"/>
</dbReference>
<keyword evidence="6" id="KW-1185">Reference proteome</keyword>
<gene>
    <name evidence="5" type="ORF">OIU74_000181</name>
</gene>
<feature type="region of interest" description="Disordered" evidence="3">
    <location>
        <begin position="1"/>
        <end position="220"/>
    </location>
</feature>
<dbReference type="GO" id="GO:0005886">
    <property type="term" value="C:plasma membrane"/>
    <property type="evidence" value="ECO:0007669"/>
    <property type="project" value="TreeGrafter"/>
</dbReference>
<evidence type="ECO:0000256" key="3">
    <source>
        <dbReference type="SAM" id="MobiDB-lite"/>
    </source>
</evidence>
<dbReference type="Proteomes" id="UP001151752">
    <property type="component" value="Chromosome 16"/>
</dbReference>
<feature type="compositionally biased region" description="Low complexity" evidence="3">
    <location>
        <begin position="148"/>
        <end position="213"/>
    </location>
</feature>
<dbReference type="InterPro" id="IPR056284">
    <property type="entry name" value="AIR9-like_A9"/>
</dbReference>
<evidence type="ECO:0000256" key="2">
    <source>
        <dbReference type="ARBA" id="ARBA00022737"/>
    </source>
</evidence>
<organism evidence="5 6">
    <name type="scientific">Salix koriyanagi</name>
    <dbReference type="NCBI Taxonomy" id="2511006"/>
    <lineage>
        <taxon>Eukaryota</taxon>
        <taxon>Viridiplantae</taxon>
        <taxon>Streptophyta</taxon>
        <taxon>Embryophyta</taxon>
        <taxon>Tracheophyta</taxon>
        <taxon>Spermatophyta</taxon>
        <taxon>Magnoliopsida</taxon>
        <taxon>eudicotyledons</taxon>
        <taxon>Gunneridae</taxon>
        <taxon>Pentapetalae</taxon>
        <taxon>rosids</taxon>
        <taxon>fabids</taxon>
        <taxon>Malpighiales</taxon>
        <taxon>Salicaceae</taxon>
        <taxon>Saliceae</taxon>
        <taxon>Salix</taxon>
    </lineage>
</organism>
<keyword evidence="2" id="KW-0677">Repeat</keyword>
<dbReference type="InterPro" id="IPR032675">
    <property type="entry name" value="LRR_dom_sf"/>
</dbReference>
<feature type="domain" description="AIR9-like A9" evidence="4">
    <location>
        <begin position="835"/>
        <end position="871"/>
    </location>
</feature>
<dbReference type="InterPro" id="IPR025875">
    <property type="entry name" value="Leu-rich_rpt_4"/>
</dbReference>
<dbReference type="SUPFAM" id="SSF52075">
    <property type="entry name" value="Outer arm dynein light chain 1"/>
    <property type="match status" value="1"/>
</dbReference>
<dbReference type="PROSITE" id="PS51450">
    <property type="entry name" value="LRR"/>
    <property type="match status" value="3"/>
</dbReference>
<protein>
    <submittedName>
        <fullName evidence="5">187-kDa MICROTUBULE-ASSOCIATED PROTEIN AIR9</fullName>
    </submittedName>
</protein>
<reference evidence="5" key="2">
    <citation type="journal article" date="2023" name="Int. J. Mol. Sci.">
        <title>De Novo Assembly and Annotation of 11 Diverse Shrub Willow (Salix) Genomes Reveals Novel Gene Organization in Sex-Linked Regions.</title>
        <authorList>
            <person name="Hyden B."/>
            <person name="Feng K."/>
            <person name="Yates T.B."/>
            <person name="Jawdy S."/>
            <person name="Cereghino C."/>
            <person name="Smart L.B."/>
            <person name="Muchero W."/>
        </authorList>
    </citation>
    <scope>NUCLEOTIDE SEQUENCE</scope>
    <source>
        <tissue evidence="5">Shoot tip</tissue>
    </source>
</reference>
<dbReference type="AlphaFoldDB" id="A0A9Q0WYK1"/>
<name>A0A9Q0WYK1_9ROSI</name>
<sequence length="872" mass="95368">MEEPLGDEGAKKAPTSERQKQQSSVSSMETSMKKVSRTTKPTISATSNLLAPKRSKPKNPSDSISNVTTTTTSYPQNQFCSGGKTNSVSDPVKQSLPQLRRSSLPSAKPTIRTSSVSEVRKSVSMDKSLRTSIGSGVSKSETVKKSSVKPALSVSSSSSSRRLTSSSLDSTGSSMSRKTISKLSSPSARTPSSSSGLRTGSLSISLDRSSNLSSRRRAGTPESRDSRFIILPLVETNKAGDDVRLDLRGHKVHSLNASGLNLTQNLEFVYLRDNLLSTLEGIEILKRVKVLDLSFNEFKGPGFEPLVNCQALQQLYLAGNQITSLVSLPQLPNLEFLSVAQNKLRSLSMAGQPRLQVLAASKNKITTLKSFPHLPVLEHLRVEENPILKIPHLEAASILLVGPTLKKFNDRDLSREEVAIAKRYPACTALCIRYGWELCRPENAADSTFRFLYEQWKEHFPPGYLLKDALVDQPFEEDACHCHFVFVEDNNLSADPQLVLKYQWFVEERALSSFSAIPDATGEVYWPKHGDIGKFLKVECTPIMGEIKYPPVFAISSRVSPGNGIPKVVNLEVQGELVEGNVIKGYAEIAWCGGTPGKGVASWLRRRWNSSPVVIAGAEDEEYRLTLDDIDSSLVFMYTPVTEEGAKGEPQYKYTDFVKAAPPSVNNVRIIGDVVEGNIVKGVGNYFGGKEGPSKFEWLRENKNTGDFVSISTGASEYALTNEDVGRRLAFVYSPINFEGQEGESVSILSLPVKQAPPKVLAEFSGLKLLLRHLDGENSLDALSTAKIAKAFRIPLGAVGYYIVVKYTPMTPDGEPGEPAYAISEKAVETLPPSLNFLSISGDYVEGGILTASYGYVGGHEGKSEYNWYLHE</sequence>